<dbReference type="EMBL" id="LR797181">
    <property type="protein sequence ID" value="CAB4192895.1"/>
    <property type="molecule type" value="Genomic_DNA"/>
</dbReference>
<reference evidence="1" key="1">
    <citation type="submission" date="2020-05" db="EMBL/GenBank/DDBJ databases">
        <authorList>
            <person name="Chiriac C."/>
            <person name="Salcher M."/>
            <person name="Ghai R."/>
            <person name="Kavagutti S V."/>
        </authorList>
    </citation>
    <scope>NUCLEOTIDE SEQUENCE</scope>
</reference>
<evidence type="ECO:0000313" key="1">
    <source>
        <dbReference type="EMBL" id="CAB4192895.1"/>
    </source>
</evidence>
<gene>
    <name evidence="1" type="ORF">UFOVP1244_120</name>
</gene>
<accession>A0A6J5RKX4</accession>
<name>A0A6J5RKX4_9CAUD</name>
<sequence>MSIERGRESITFVCDECDDECCVDNTDFKEAWAEAKEEGWRAEQDLDGEWSHTCRVCSEP</sequence>
<proteinExistence type="predicted"/>
<organism evidence="1">
    <name type="scientific">uncultured Caudovirales phage</name>
    <dbReference type="NCBI Taxonomy" id="2100421"/>
    <lineage>
        <taxon>Viruses</taxon>
        <taxon>Duplodnaviria</taxon>
        <taxon>Heunggongvirae</taxon>
        <taxon>Uroviricota</taxon>
        <taxon>Caudoviricetes</taxon>
        <taxon>Peduoviridae</taxon>
        <taxon>Maltschvirus</taxon>
        <taxon>Maltschvirus maltsch</taxon>
    </lineage>
</organism>
<protein>
    <submittedName>
        <fullName evidence="1">Uncharacterized protein</fullName>
    </submittedName>
</protein>